<dbReference type="Proteomes" id="UP001187315">
    <property type="component" value="Unassembled WGS sequence"/>
</dbReference>
<gene>
    <name evidence="1" type="ORF">Q7C36_018186</name>
</gene>
<sequence>MHCIFNRYAIYEKVFSARESGYCELRSVYTSLLNRALYGSGACKRPADSPYLVYKDNWTDC</sequence>
<dbReference type="AlphaFoldDB" id="A0AA88S341"/>
<proteinExistence type="predicted"/>
<comment type="caution">
    <text evidence="1">The sequence shown here is derived from an EMBL/GenBank/DDBJ whole genome shotgun (WGS) entry which is preliminary data.</text>
</comment>
<protein>
    <submittedName>
        <fullName evidence="1">Uncharacterized protein</fullName>
    </submittedName>
</protein>
<evidence type="ECO:0000313" key="1">
    <source>
        <dbReference type="EMBL" id="KAK2827260.1"/>
    </source>
</evidence>
<evidence type="ECO:0000313" key="2">
    <source>
        <dbReference type="Proteomes" id="UP001187315"/>
    </source>
</evidence>
<organism evidence="1 2">
    <name type="scientific">Tachysurus vachellii</name>
    <name type="common">Darkbarbel catfish</name>
    <name type="synonym">Pelteobagrus vachellii</name>
    <dbReference type="NCBI Taxonomy" id="175792"/>
    <lineage>
        <taxon>Eukaryota</taxon>
        <taxon>Metazoa</taxon>
        <taxon>Chordata</taxon>
        <taxon>Craniata</taxon>
        <taxon>Vertebrata</taxon>
        <taxon>Euteleostomi</taxon>
        <taxon>Actinopterygii</taxon>
        <taxon>Neopterygii</taxon>
        <taxon>Teleostei</taxon>
        <taxon>Ostariophysi</taxon>
        <taxon>Siluriformes</taxon>
        <taxon>Bagridae</taxon>
        <taxon>Tachysurus</taxon>
    </lineage>
</organism>
<dbReference type="EMBL" id="JAVHJS010000019">
    <property type="protein sequence ID" value="KAK2827260.1"/>
    <property type="molecule type" value="Genomic_DNA"/>
</dbReference>
<accession>A0AA88S341</accession>
<keyword evidence="2" id="KW-1185">Reference proteome</keyword>
<reference evidence="1" key="1">
    <citation type="submission" date="2023-08" db="EMBL/GenBank/DDBJ databases">
        <title>Pelteobagrus vachellii genome.</title>
        <authorList>
            <person name="Liu H."/>
        </authorList>
    </citation>
    <scope>NUCLEOTIDE SEQUENCE</scope>
    <source>
        <strain evidence="1">PRFRI_2022a</strain>
        <tissue evidence="1">Muscle</tissue>
    </source>
</reference>
<name>A0AA88S341_TACVA</name>